<feature type="region of interest" description="Disordered" evidence="1">
    <location>
        <begin position="190"/>
        <end position="214"/>
    </location>
</feature>
<dbReference type="InterPro" id="IPR005018">
    <property type="entry name" value="DOMON_domain"/>
</dbReference>
<dbReference type="PANTHER" id="PTHR46902:SF1">
    <property type="entry name" value="DOMON DOMAIN-CONTAINING PROTEIN FRRS1L"/>
    <property type="match status" value="1"/>
</dbReference>
<keyword evidence="5" id="KW-1185">Reference proteome</keyword>
<feature type="signal peptide" evidence="3">
    <location>
        <begin position="1"/>
        <end position="21"/>
    </location>
</feature>
<evidence type="ECO:0000256" key="3">
    <source>
        <dbReference type="SAM" id="SignalP"/>
    </source>
</evidence>
<dbReference type="PANTHER" id="PTHR46902">
    <property type="entry name" value="DOMON DOMAIN-CONTAINING PROTEIN FRRS1L"/>
    <property type="match status" value="1"/>
</dbReference>
<organism evidence="5 6">
    <name type="scientific">Aplysia californica</name>
    <name type="common">California sea hare</name>
    <dbReference type="NCBI Taxonomy" id="6500"/>
    <lineage>
        <taxon>Eukaryota</taxon>
        <taxon>Metazoa</taxon>
        <taxon>Spiralia</taxon>
        <taxon>Lophotrochozoa</taxon>
        <taxon>Mollusca</taxon>
        <taxon>Gastropoda</taxon>
        <taxon>Heterobranchia</taxon>
        <taxon>Euthyneura</taxon>
        <taxon>Tectipleura</taxon>
        <taxon>Aplysiida</taxon>
        <taxon>Aplysioidea</taxon>
        <taxon>Aplysiidae</taxon>
        <taxon>Aplysia</taxon>
    </lineage>
</organism>
<dbReference type="Proteomes" id="UP000694888">
    <property type="component" value="Unplaced"/>
</dbReference>
<dbReference type="Pfam" id="PF03351">
    <property type="entry name" value="DOMON"/>
    <property type="match status" value="1"/>
</dbReference>
<dbReference type="GeneID" id="101860392"/>
<dbReference type="PROSITE" id="PS50836">
    <property type="entry name" value="DOMON"/>
    <property type="match status" value="1"/>
</dbReference>
<evidence type="ECO:0000259" key="4">
    <source>
        <dbReference type="PROSITE" id="PS50836"/>
    </source>
</evidence>
<accession>A0ABM0ZVC1</accession>
<sequence length="427" mass="47294">MRLRMLPAAVILFLLPGHNSGSNDLTSTRLRDEVCAKLQNLKNAPDFSPESASHLASVIVLDSQSEGISVYPQDCSESQALVGIRIRPHGKRFAVSLRSCANVIKILLHLKGDFRFARTLQHAESTSCDKKRDTVVVEMPKQRQSVRMTPLGRNGQKTFSLSLHYQYVDSNNSTSWSLGDMRQIELQPKPKEAVGSEEGNTMREKRSSSVSETAVKANAAGDPCGKSGTCVRFGAKDCKHLECDYLLSYTVINHTKLTLEISGKTDGWVALGLSSDNKMGGDEVIVCKRKSVLETDLEASSMWIQVPYSRPKPTSANSLQLLQSKVKDGHIYCKMTTDIGEPTVGTNALDLTSNWYQMYAKGKIDRSGIILQHDKTPPTSLEMVSMLRPVTIYSRAYKQLHSSAVRLGLSCFSFVSFVLPFIVMYLF</sequence>
<keyword evidence="2" id="KW-0812">Transmembrane</keyword>
<name>A0ABM0ZVC1_APLCA</name>
<evidence type="ECO:0000256" key="2">
    <source>
        <dbReference type="SAM" id="Phobius"/>
    </source>
</evidence>
<feature type="transmembrane region" description="Helical" evidence="2">
    <location>
        <begin position="407"/>
        <end position="426"/>
    </location>
</feature>
<gene>
    <name evidence="6" type="primary">LOC101860392</name>
</gene>
<evidence type="ECO:0000313" key="6">
    <source>
        <dbReference type="RefSeq" id="XP_012935243.1"/>
    </source>
</evidence>
<evidence type="ECO:0000256" key="1">
    <source>
        <dbReference type="SAM" id="MobiDB-lite"/>
    </source>
</evidence>
<dbReference type="RefSeq" id="XP_012935243.1">
    <property type="nucleotide sequence ID" value="XM_013079789.2"/>
</dbReference>
<keyword evidence="2" id="KW-0472">Membrane</keyword>
<evidence type="ECO:0000313" key="5">
    <source>
        <dbReference type="Proteomes" id="UP000694888"/>
    </source>
</evidence>
<feature type="domain" description="DOMON" evidence="4">
    <location>
        <begin position="243"/>
        <end position="362"/>
    </location>
</feature>
<reference evidence="6" key="1">
    <citation type="submission" date="2025-08" db="UniProtKB">
        <authorList>
            <consortium name="RefSeq"/>
        </authorList>
    </citation>
    <scope>IDENTIFICATION</scope>
</reference>
<proteinExistence type="predicted"/>
<keyword evidence="2" id="KW-1133">Transmembrane helix</keyword>
<feature type="chain" id="PRO_5045901183" evidence="3">
    <location>
        <begin position="22"/>
        <end position="427"/>
    </location>
</feature>
<keyword evidence="3" id="KW-0732">Signal</keyword>
<dbReference type="InterPro" id="IPR042789">
    <property type="entry name" value="FRRS1L"/>
</dbReference>
<protein>
    <submittedName>
        <fullName evidence="6">Uncharacterized protein LOC101860392</fullName>
    </submittedName>
</protein>
<feature type="compositionally biased region" description="Basic and acidic residues" evidence="1">
    <location>
        <begin position="190"/>
        <end position="207"/>
    </location>
</feature>